<dbReference type="Proteomes" id="UP000799777">
    <property type="component" value="Unassembled WGS sequence"/>
</dbReference>
<gene>
    <name evidence="2" type="ORF">EK21DRAFT_94702</name>
</gene>
<evidence type="ECO:0000313" key="3">
    <source>
        <dbReference type="Proteomes" id="UP000799777"/>
    </source>
</evidence>
<feature type="compositionally biased region" description="Basic and acidic residues" evidence="1">
    <location>
        <begin position="115"/>
        <end position="124"/>
    </location>
</feature>
<organism evidence="2 3">
    <name type="scientific">Setomelanomma holmii</name>
    <dbReference type="NCBI Taxonomy" id="210430"/>
    <lineage>
        <taxon>Eukaryota</taxon>
        <taxon>Fungi</taxon>
        <taxon>Dikarya</taxon>
        <taxon>Ascomycota</taxon>
        <taxon>Pezizomycotina</taxon>
        <taxon>Dothideomycetes</taxon>
        <taxon>Pleosporomycetidae</taxon>
        <taxon>Pleosporales</taxon>
        <taxon>Pleosporineae</taxon>
        <taxon>Phaeosphaeriaceae</taxon>
        <taxon>Setomelanomma</taxon>
    </lineage>
</organism>
<comment type="caution">
    <text evidence="2">The sequence shown here is derived from an EMBL/GenBank/DDBJ whole genome shotgun (WGS) entry which is preliminary data.</text>
</comment>
<feature type="compositionally biased region" description="Basic and acidic residues" evidence="1">
    <location>
        <begin position="254"/>
        <end position="268"/>
    </location>
</feature>
<proteinExistence type="predicted"/>
<accession>A0A9P4GVI8</accession>
<feature type="region of interest" description="Disordered" evidence="1">
    <location>
        <begin position="1"/>
        <end position="268"/>
    </location>
</feature>
<protein>
    <submittedName>
        <fullName evidence="2">Uncharacterized protein</fullName>
    </submittedName>
</protein>
<sequence length="268" mass="27578">MFPGDRRSSRYRSGSHHSSANPMGMNGHDVRSSRGAASMTSGRGPSGQAHMGVRASAAADLDGGPPIDHRAFVRGGSRRPSQATPAGESRRPSRGPSGAPPPYTPGGFGGFGDQDFVKVGDRPGSRAAQAFVGPAGSSRRPSAAMMGAPHGSRSAIMAPPGSHAAMVPPQGSRASARPPPPPDNFGGVYADGENQYEHQAHQGSRRPPPGAGHMPSGGGGGGGSRGGPYRSQAFNNLMSEWYGTAEDPGLGRQWGDRGAGDWDRYFGR</sequence>
<keyword evidence="3" id="KW-1185">Reference proteome</keyword>
<reference evidence="2" key="1">
    <citation type="journal article" date="2020" name="Stud. Mycol.">
        <title>101 Dothideomycetes genomes: a test case for predicting lifestyles and emergence of pathogens.</title>
        <authorList>
            <person name="Haridas S."/>
            <person name="Albert R."/>
            <person name="Binder M."/>
            <person name="Bloem J."/>
            <person name="Labutti K."/>
            <person name="Salamov A."/>
            <person name="Andreopoulos B."/>
            <person name="Baker S."/>
            <person name="Barry K."/>
            <person name="Bills G."/>
            <person name="Bluhm B."/>
            <person name="Cannon C."/>
            <person name="Castanera R."/>
            <person name="Culley D."/>
            <person name="Daum C."/>
            <person name="Ezra D."/>
            <person name="Gonzalez J."/>
            <person name="Henrissat B."/>
            <person name="Kuo A."/>
            <person name="Liang C."/>
            <person name="Lipzen A."/>
            <person name="Lutzoni F."/>
            <person name="Magnuson J."/>
            <person name="Mondo S."/>
            <person name="Nolan M."/>
            <person name="Ohm R."/>
            <person name="Pangilinan J."/>
            <person name="Park H.-J."/>
            <person name="Ramirez L."/>
            <person name="Alfaro M."/>
            <person name="Sun H."/>
            <person name="Tritt A."/>
            <person name="Yoshinaga Y."/>
            <person name="Zwiers L.-H."/>
            <person name="Turgeon B."/>
            <person name="Goodwin S."/>
            <person name="Spatafora J."/>
            <person name="Crous P."/>
            <person name="Grigoriev I."/>
        </authorList>
    </citation>
    <scope>NUCLEOTIDE SEQUENCE</scope>
    <source>
        <strain evidence="2">CBS 110217</strain>
    </source>
</reference>
<dbReference type="EMBL" id="ML978330">
    <property type="protein sequence ID" value="KAF2023683.1"/>
    <property type="molecule type" value="Genomic_DNA"/>
</dbReference>
<evidence type="ECO:0000313" key="2">
    <source>
        <dbReference type="EMBL" id="KAF2023683.1"/>
    </source>
</evidence>
<name>A0A9P4GVI8_9PLEO</name>
<evidence type="ECO:0000256" key="1">
    <source>
        <dbReference type="SAM" id="MobiDB-lite"/>
    </source>
</evidence>
<feature type="compositionally biased region" description="Gly residues" evidence="1">
    <location>
        <begin position="215"/>
        <end position="226"/>
    </location>
</feature>
<dbReference type="AlphaFoldDB" id="A0A9P4GVI8"/>